<comment type="similarity">
    <text evidence="2 10">Belongs to the cation transport ATPase (P-type) (TC 3.A.3) family. Type IB subfamily.</text>
</comment>
<dbReference type="SUPFAM" id="SSF56784">
    <property type="entry name" value="HAD-like"/>
    <property type="match status" value="1"/>
</dbReference>
<dbReference type="InterPro" id="IPR006121">
    <property type="entry name" value="HMA_dom"/>
</dbReference>
<dbReference type="Gene3D" id="2.70.150.10">
    <property type="entry name" value="Calcium-transporting ATPase, cytoplasmic transduction domain A"/>
    <property type="match status" value="1"/>
</dbReference>
<evidence type="ECO:0000256" key="2">
    <source>
        <dbReference type="ARBA" id="ARBA00006024"/>
    </source>
</evidence>
<dbReference type="GO" id="GO:0043682">
    <property type="term" value="F:P-type divalent copper transporter activity"/>
    <property type="evidence" value="ECO:0007669"/>
    <property type="project" value="TreeGrafter"/>
</dbReference>
<organism evidence="12 13">
    <name type="scientific">Inhella inkyongensis</name>
    <dbReference type="NCBI Taxonomy" id="392593"/>
    <lineage>
        <taxon>Bacteria</taxon>
        <taxon>Pseudomonadati</taxon>
        <taxon>Pseudomonadota</taxon>
        <taxon>Betaproteobacteria</taxon>
        <taxon>Burkholderiales</taxon>
        <taxon>Sphaerotilaceae</taxon>
        <taxon>Inhella</taxon>
    </lineage>
</organism>
<keyword evidence="7" id="KW-1278">Translocase</keyword>
<dbReference type="PROSITE" id="PS01047">
    <property type="entry name" value="HMA_1"/>
    <property type="match status" value="1"/>
</dbReference>
<dbReference type="AlphaFoldDB" id="A0A840RYZ3"/>
<dbReference type="SUPFAM" id="SSF55008">
    <property type="entry name" value="HMA, heavy metal-associated domain"/>
    <property type="match status" value="2"/>
</dbReference>
<dbReference type="Gene3D" id="3.30.70.100">
    <property type="match status" value="2"/>
</dbReference>
<dbReference type="PANTHER" id="PTHR43520:SF8">
    <property type="entry name" value="P-TYPE CU(+) TRANSPORTER"/>
    <property type="match status" value="1"/>
</dbReference>
<dbReference type="Gene3D" id="3.40.50.1000">
    <property type="entry name" value="HAD superfamily/HAD-like"/>
    <property type="match status" value="1"/>
</dbReference>
<dbReference type="SUPFAM" id="SSF81653">
    <property type="entry name" value="Calcium ATPase, transduction domain A"/>
    <property type="match status" value="1"/>
</dbReference>
<evidence type="ECO:0000259" key="11">
    <source>
        <dbReference type="PROSITE" id="PS50846"/>
    </source>
</evidence>
<dbReference type="NCBIfam" id="TIGR01494">
    <property type="entry name" value="ATPase_P-type"/>
    <property type="match status" value="1"/>
</dbReference>
<feature type="domain" description="HMA" evidence="11">
    <location>
        <begin position="78"/>
        <end position="143"/>
    </location>
</feature>
<protein>
    <submittedName>
        <fullName evidence="12">Cu+-exporting ATPase</fullName>
    </submittedName>
</protein>
<dbReference type="NCBIfam" id="TIGR01511">
    <property type="entry name" value="ATPase-IB1_Cu"/>
    <property type="match status" value="1"/>
</dbReference>
<evidence type="ECO:0000313" key="12">
    <source>
        <dbReference type="EMBL" id="MBB5203195.1"/>
    </source>
</evidence>
<evidence type="ECO:0000256" key="9">
    <source>
        <dbReference type="ARBA" id="ARBA00023136"/>
    </source>
</evidence>
<feature type="transmembrane region" description="Helical" evidence="10">
    <location>
        <begin position="250"/>
        <end position="267"/>
    </location>
</feature>
<dbReference type="OrthoDB" id="8552908at2"/>
<dbReference type="GO" id="GO:0005524">
    <property type="term" value="F:ATP binding"/>
    <property type="evidence" value="ECO:0007669"/>
    <property type="project" value="UniProtKB-UniRule"/>
</dbReference>
<dbReference type="GO" id="GO:0016887">
    <property type="term" value="F:ATP hydrolysis activity"/>
    <property type="evidence" value="ECO:0007669"/>
    <property type="project" value="InterPro"/>
</dbReference>
<dbReference type="Gene3D" id="3.40.1110.10">
    <property type="entry name" value="Calcium-transporting ATPase, cytoplasmic domain N"/>
    <property type="match status" value="1"/>
</dbReference>
<dbReference type="NCBIfam" id="TIGR01525">
    <property type="entry name" value="ATPase-IB_hvy"/>
    <property type="match status" value="1"/>
</dbReference>
<comment type="subcellular location">
    <subcellularLocation>
        <location evidence="10">Cell membrane</location>
    </subcellularLocation>
    <subcellularLocation>
        <location evidence="1">Endomembrane system</location>
        <topology evidence="1">Multi-pass membrane protein</topology>
    </subcellularLocation>
</comment>
<reference evidence="12 13" key="1">
    <citation type="submission" date="2020-08" db="EMBL/GenBank/DDBJ databases">
        <title>Genomic Encyclopedia of Type Strains, Phase IV (KMG-IV): sequencing the most valuable type-strain genomes for metagenomic binning, comparative biology and taxonomic classification.</title>
        <authorList>
            <person name="Goeker M."/>
        </authorList>
    </citation>
    <scope>NUCLEOTIDE SEQUENCE [LARGE SCALE GENOMIC DNA]</scope>
    <source>
        <strain evidence="12 13">DSM 23958</strain>
    </source>
</reference>
<dbReference type="Pfam" id="PF00403">
    <property type="entry name" value="HMA"/>
    <property type="match status" value="1"/>
</dbReference>
<dbReference type="InterPro" id="IPR018303">
    <property type="entry name" value="ATPase_P-typ_P_site"/>
</dbReference>
<evidence type="ECO:0000256" key="6">
    <source>
        <dbReference type="ARBA" id="ARBA00022840"/>
    </source>
</evidence>
<keyword evidence="5 10" id="KW-0547">Nucleotide-binding</keyword>
<dbReference type="InterPro" id="IPR023214">
    <property type="entry name" value="HAD_sf"/>
</dbReference>
<name>A0A840RYZ3_9BURK</name>
<feature type="domain" description="HMA" evidence="11">
    <location>
        <begin position="11"/>
        <end position="76"/>
    </location>
</feature>
<accession>A0A840RYZ3</accession>
<dbReference type="InterPro" id="IPR023299">
    <property type="entry name" value="ATPase_P-typ_cyto_dom_N"/>
</dbReference>
<dbReference type="SFLD" id="SFLDF00027">
    <property type="entry name" value="p-type_atpase"/>
    <property type="match status" value="1"/>
</dbReference>
<dbReference type="PRINTS" id="PR00119">
    <property type="entry name" value="CATATPASE"/>
</dbReference>
<dbReference type="GO" id="GO:0005507">
    <property type="term" value="F:copper ion binding"/>
    <property type="evidence" value="ECO:0007669"/>
    <property type="project" value="TreeGrafter"/>
</dbReference>
<sequence length="802" mass="83288">MAALPSAHTSVDLAMPISGMHCAACVARVEKALAGVAGVLKAEVLLTENRAQLRVEPGWSAVALMAALRKVGYDIPLTQASLHLSGLHDAADALRAHEALARVPGVVLVQVNLGAATAALQALPSTAPGALLQAARAAGFGAALQTQTDAGSALAQEAARLRRDVLLAWALTLPLLLPMLVQPFGLHLMLPGAWQALLAAGVQFGPGRRFYRAAWAGLRAGSPGMDVLIALGSSAAFGLSAWLLGRGAGAMDLFFESGAAILSFVLLGRWLEARAKRATGAALRGLQELAPAQAELWRDGQWQLHPLAELKPGDRVRVRPGGRIPCDGRLTEGRSHINEAHLNGEPMPLARAPGDLLRAGGLNLDGVIELRATQTAAASSLAQLVRLIESAQASKAPIQGLADRVAARFVPAVMLLALLTLAGWVLAGQGGRGLLAAVAVLVVACPCALGLATPTAVVVGIGQAARRGLLVRDAGALEQLAGIQRMAFDKTGTLTRGEPELAHIEPLADLNRLQVQALAAALAQGSSHPLSQALRQAQGDLPTPEAKDLRTLAGLGLQGQLGELRLHLGSSRYLAELGLPTGAWESAAQAQATQGYSVSWLAQTQPEPRLLGLLAFGDRARTEARSALDALRAQGLRCSLLSGDRPETAMALARGLGFAEADDVHGGLLPQDKLSAIHAWKARGEAVAMVGDGINDAPALAAADVGIALGADGQGTALAAESATLTLLANDLRRIPEAVALARRTLLTIRMNLFWAFGFNALMLPLAMAGRLPPMAASAAMAASSLMVLGNALWLRRWRYKA</sequence>
<dbReference type="GO" id="GO:0012505">
    <property type="term" value="C:endomembrane system"/>
    <property type="evidence" value="ECO:0007669"/>
    <property type="project" value="UniProtKB-SubCell"/>
</dbReference>
<gene>
    <name evidence="12" type="ORF">HNQ51_000488</name>
</gene>
<dbReference type="SUPFAM" id="SSF81665">
    <property type="entry name" value="Calcium ATPase, transmembrane domain M"/>
    <property type="match status" value="1"/>
</dbReference>
<dbReference type="InterPro" id="IPR059000">
    <property type="entry name" value="ATPase_P-type_domA"/>
</dbReference>
<dbReference type="InterPro" id="IPR027256">
    <property type="entry name" value="P-typ_ATPase_IB"/>
</dbReference>
<proteinExistence type="inferred from homology"/>
<dbReference type="SFLD" id="SFLDG00002">
    <property type="entry name" value="C1.7:_P-type_atpase_like"/>
    <property type="match status" value="1"/>
</dbReference>
<dbReference type="SFLD" id="SFLDS00003">
    <property type="entry name" value="Haloacid_Dehalogenase"/>
    <property type="match status" value="1"/>
</dbReference>
<evidence type="ECO:0000256" key="5">
    <source>
        <dbReference type="ARBA" id="ARBA00022741"/>
    </source>
</evidence>
<dbReference type="InterPro" id="IPR036412">
    <property type="entry name" value="HAD-like_sf"/>
</dbReference>
<dbReference type="InterPro" id="IPR036163">
    <property type="entry name" value="HMA_dom_sf"/>
</dbReference>
<keyword evidence="13" id="KW-1185">Reference proteome</keyword>
<keyword evidence="9 10" id="KW-0472">Membrane</keyword>
<dbReference type="PANTHER" id="PTHR43520">
    <property type="entry name" value="ATP7, ISOFORM B"/>
    <property type="match status" value="1"/>
</dbReference>
<keyword evidence="3 10" id="KW-0812">Transmembrane</keyword>
<evidence type="ECO:0000256" key="7">
    <source>
        <dbReference type="ARBA" id="ARBA00022967"/>
    </source>
</evidence>
<evidence type="ECO:0000313" key="13">
    <source>
        <dbReference type="Proteomes" id="UP000554837"/>
    </source>
</evidence>
<dbReference type="InterPro" id="IPR023298">
    <property type="entry name" value="ATPase_P-typ_TM_dom_sf"/>
</dbReference>
<dbReference type="GO" id="GO:0055070">
    <property type="term" value="P:copper ion homeostasis"/>
    <property type="evidence" value="ECO:0007669"/>
    <property type="project" value="TreeGrafter"/>
</dbReference>
<evidence type="ECO:0000256" key="3">
    <source>
        <dbReference type="ARBA" id="ARBA00022692"/>
    </source>
</evidence>
<dbReference type="InterPro" id="IPR008250">
    <property type="entry name" value="ATPase_P-typ_transduc_dom_A_sf"/>
</dbReference>
<evidence type="ECO:0000256" key="1">
    <source>
        <dbReference type="ARBA" id="ARBA00004127"/>
    </source>
</evidence>
<evidence type="ECO:0000256" key="4">
    <source>
        <dbReference type="ARBA" id="ARBA00022723"/>
    </source>
</evidence>
<dbReference type="PRINTS" id="PR00943">
    <property type="entry name" value="CUATPASE"/>
</dbReference>
<dbReference type="PROSITE" id="PS50846">
    <property type="entry name" value="HMA_2"/>
    <property type="match status" value="2"/>
</dbReference>
<dbReference type="RefSeq" id="WP_138857733.1">
    <property type="nucleotide sequence ID" value="NZ_CP040709.1"/>
</dbReference>
<dbReference type="GO" id="GO:0005886">
    <property type="term" value="C:plasma membrane"/>
    <property type="evidence" value="ECO:0007669"/>
    <property type="project" value="UniProtKB-SubCell"/>
</dbReference>
<feature type="transmembrane region" description="Helical" evidence="10">
    <location>
        <begin position="405"/>
        <end position="427"/>
    </location>
</feature>
<evidence type="ECO:0000256" key="8">
    <source>
        <dbReference type="ARBA" id="ARBA00022989"/>
    </source>
</evidence>
<dbReference type="PROSITE" id="PS00154">
    <property type="entry name" value="ATPASE_E1_E2"/>
    <property type="match status" value="1"/>
</dbReference>
<dbReference type="InterPro" id="IPR044492">
    <property type="entry name" value="P_typ_ATPase_HD_dom"/>
</dbReference>
<keyword evidence="4 10" id="KW-0479">Metal-binding</keyword>
<evidence type="ECO:0000256" key="10">
    <source>
        <dbReference type="RuleBase" id="RU362081"/>
    </source>
</evidence>
<keyword evidence="6 10" id="KW-0067">ATP-binding</keyword>
<dbReference type="InterPro" id="IPR017969">
    <property type="entry name" value="Heavy-metal-associated_CS"/>
</dbReference>
<dbReference type="Pfam" id="PF00702">
    <property type="entry name" value="Hydrolase"/>
    <property type="match status" value="1"/>
</dbReference>
<dbReference type="EMBL" id="JACHHO010000001">
    <property type="protein sequence ID" value="MBB5203195.1"/>
    <property type="molecule type" value="Genomic_DNA"/>
</dbReference>
<dbReference type="CDD" id="cd00371">
    <property type="entry name" value="HMA"/>
    <property type="match status" value="1"/>
</dbReference>
<feature type="transmembrane region" description="Helical" evidence="10">
    <location>
        <begin position="166"/>
        <end position="186"/>
    </location>
</feature>
<feature type="transmembrane region" description="Helical" evidence="10">
    <location>
        <begin position="433"/>
        <end position="462"/>
    </location>
</feature>
<dbReference type="Proteomes" id="UP000554837">
    <property type="component" value="Unassembled WGS sequence"/>
</dbReference>
<dbReference type="Pfam" id="PF00122">
    <property type="entry name" value="E1-E2_ATPase"/>
    <property type="match status" value="1"/>
</dbReference>
<feature type="transmembrane region" description="Helical" evidence="10">
    <location>
        <begin position="776"/>
        <end position="795"/>
    </location>
</feature>
<keyword evidence="10" id="KW-1003">Cell membrane</keyword>
<feature type="transmembrane region" description="Helical" evidence="10">
    <location>
        <begin position="753"/>
        <end position="770"/>
    </location>
</feature>
<comment type="caution">
    <text evidence="12">The sequence shown here is derived from an EMBL/GenBank/DDBJ whole genome shotgun (WGS) entry which is preliminary data.</text>
</comment>
<dbReference type="InterPro" id="IPR001757">
    <property type="entry name" value="P_typ_ATPase"/>
</dbReference>
<keyword evidence="8 10" id="KW-1133">Transmembrane helix</keyword>